<accession>A0A917DS82</accession>
<name>A0A917DS82_9BACT</name>
<reference evidence="1" key="2">
    <citation type="submission" date="2020-09" db="EMBL/GenBank/DDBJ databases">
        <authorList>
            <person name="Sun Q."/>
            <person name="Zhou Y."/>
        </authorList>
    </citation>
    <scope>NUCLEOTIDE SEQUENCE</scope>
    <source>
        <strain evidence="1">CGMCC 1.15958</strain>
    </source>
</reference>
<comment type="caution">
    <text evidence="1">The sequence shown here is derived from an EMBL/GenBank/DDBJ whole genome shotgun (WGS) entry which is preliminary data.</text>
</comment>
<dbReference type="AlphaFoldDB" id="A0A917DS82"/>
<proteinExistence type="predicted"/>
<dbReference type="Proteomes" id="UP000609064">
    <property type="component" value="Unassembled WGS sequence"/>
</dbReference>
<evidence type="ECO:0000313" key="1">
    <source>
        <dbReference type="EMBL" id="GGD61722.1"/>
    </source>
</evidence>
<gene>
    <name evidence="1" type="ORF">GCM10011514_27210</name>
</gene>
<evidence type="ECO:0000313" key="2">
    <source>
        <dbReference type="Proteomes" id="UP000609064"/>
    </source>
</evidence>
<dbReference type="EMBL" id="BMKK01000005">
    <property type="protein sequence ID" value="GGD61722.1"/>
    <property type="molecule type" value="Genomic_DNA"/>
</dbReference>
<sequence length="156" mass="16544">MKKILFFSTIFLGFVAASCKVDDPFVDRIAAPVLVIFEDPAGKSNGLTTEPSVVSSASADASITVRLLELNKDGLLDYKVGIDSIPATAVPVTFKLRNGTKISDVTTDGTGRSTLKIAWKSLGIATPSVGSSVQLACSATYKDVSFTKYFRLTATK</sequence>
<organism evidence="1 2">
    <name type="scientific">Emticicia aquatilis</name>
    <dbReference type="NCBI Taxonomy" id="1537369"/>
    <lineage>
        <taxon>Bacteria</taxon>
        <taxon>Pseudomonadati</taxon>
        <taxon>Bacteroidota</taxon>
        <taxon>Cytophagia</taxon>
        <taxon>Cytophagales</taxon>
        <taxon>Leadbetterellaceae</taxon>
        <taxon>Emticicia</taxon>
    </lineage>
</organism>
<keyword evidence="2" id="KW-1185">Reference proteome</keyword>
<dbReference type="PROSITE" id="PS51257">
    <property type="entry name" value="PROKAR_LIPOPROTEIN"/>
    <property type="match status" value="1"/>
</dbReference>
<reference evidence="1" key="1">
    <citation type="journal article" date="2014" name="Int. J. Syst. Evol. Microbiol.">
        <title>Complete genome sequence of Corynebacterium casei LMG S-19264T (=DSM 44701T), isolated from a smear-ripened cheese.</title>
        <authorList>
            <consortium name="US DOE Joint Genome Institute (JGI-PGF)"/>
            <person name="Walter F."/>
            <person name="Albersmeier A."/>
            <person name="Kalinowski J."/>
            <person name="Ruckert C."/>
        </authorList>
    </citation>
    <scope>NUCLEOTIDE SEQUENCE</scope>
    <source>
        <strain evidence="1">CGMCC 1.15958</strain>
    </source>
</reference>
<protein>
    <submittedName>
        <fullName evidence="1">Uncharacterized protein</fullName>
    </submittedName>
</protein>
<dbReference type="RefSeq" id="WP_188766652.1">
    <property type="nucleotide sequence ID" value="NZ_BMKK01000005.1"/>
</dbReference>